<dbReference type="Proteomes" id="UP000000639">
    <property type="component" value="Chromosome"/>
</dbReference>
<proteinExistence type="predicted"/>
<name>A1SVZ7_PSYIN</name>
<dbReference type="EMBL" id="CP000510">
    <property type="protein sequence ID" value="ABM03662.1"/>
    <property type="molecule type" value="Genomic_DNA"/>
</dbReference>
<protein>
    <recommendedName>
        <fullName evidence="3">TIGR02450 family Trp-rich protein</fullName>
    </recommendedName>
</protein>
<dbReference type="Pfam" id="PF09493">
    <property type="entry name" value="DUF2389"/>
    <property type="match status" value="1"/>
</dbReference>
<dbReference type="STRING" id="357804.Ping_1886"/>
<dbReference type="InterPro" id="IPR012663">
    <property type="entry name" value="CHP02450_Tryp"/>
</dbReference>
<sequence length="81" mass="9666">MVSRQRINENINPVSPKSLLNSKWTKITVLNKEKHFLVSEVEFNEDKKIIRCVMQAVINHAEYEINWRSLKEGKEWLIGWK</sequence>
<reference evidence="1 2" key="1">
    <citation type="submission" date="2007-01" db="EMBL/GenBank/DDBJ databases">
        <title>Complete sequence of Psychromonas ingrahamii 37.</title>
        <authorList>
            <consortium name="US DOE Joint Genome Institute"/>
            <person name="Copeland A."/>
            <person name="Lucas S."/>
            <person name="Lapidus A."/>
            <person name="Barry K."/>
            <person name="Detter J.C."/>
            <person name="Glavina del Rio T."/>
            <person name="Hammon N."/>
            <person name="Israni S."/>
            <person name="Dalin E."/>
            <person name="Tice H."/>
            <person name="Pitluck S."/>
            <person name="Thompson L.S."/>
            <person name="Brettin T."/>
            <person name="Bruce D."/>
            <person name="Han C."/>
            <person name="Tapia R."/>
            <person name="Schmutz J."/>
            <person name="Larimer F."/>
            <person name="Land M."/>
            <person name="Hauser L."/>
            <person name="Kyrpides N."/>
            <person name="Ivanova N."/>
            <person name="Staley J."/>
            <person name="Richardson P."/>
        </authorList>
    </citation>
    <scope>NUCLEOTIDE SEQUENCE [LARGE SCALE GENOMIC DNA]</scope>
    <source>
        <strain evidence="1 2">37</strain>
    </source>
</reference>
<dbReference type="NCBIfam" id="TIGR02450">
    <property type="entry name" value="TIGR02450 family Trp-rich protein"/>
    <property type="match status" value="1"/>
</dbReference>
<dbReference type="KEGG" id="pin:Ping_1886"/>
<dbReference type="AlphaFoldDB" id="A1SVZ7"/>
<dbReference type="HOGENOM" id="CLU_184191_0_0_6"/>
<evidence type="ECO:0000313" key="1">
    <source>
        <dbReference type="EMBL" id="ABM03662.1"/>
    </source>
</evidence>
<evidence type="ECO:0008006" key="3">
    <source>
        <dbReference type="Google" id="ProtNLM"/>
    </source>
</evidence>
<accession>A1SVZ7</accession>
<gene>
    <name evidence="1" type="ordered locus">Ping_1886</name>
</gene>
<dbReference type="RefSeq" id="WP_011770222.1">
    <property type="nucleotide sequence ID" value="NC_008709.1"/>
</dbReference>
<evidence type="ECO:0000313" key="2">
    <source>
        <dbReference type="Proteomes" id="UP000000639"/>
    </source>
</evidence>
<organism evidence="1 2">
    <name type="scientific">Psychromonas ingrahamii (strain DSM 17664 / CCUG 51855 / 37)</name>
    <dbReference type="NCBI Taxonomy" id="357804"/>
    <lineage>
        <taxon>Bacteria</taxon>
        <taxon>Pseudomonadati</taxon>
        <taxon>Pseudomonadota</taxon>
        <taxon>Gammaproteobacteria</taxon>
        <taxon>Alteromonadales</taxon>
        <taxon>Psychromonadaceae</taxon>
        <taxon>Psychromonas</taxon>
    </lineage>
</organism>
<keyword evidence="2" id="KW-1185">Reference proteome</keyword>